<dbReference type="Proteomes" id="UP000236630">
    <property type="component" value="Unassembled WGS sequence"/>
</dbReference>
<proteinExistence type="predicted"/>
<keyword evidence="2" id="KW-1185">Reference proteome</keyword>
<accession>A0A2H5QHC4</accession>
<protein>
    <submittedName>
        <fullName evidence="1">Uncharacterized protein</fullName>
    </submittedName>
</protein>
<organism evidence="1 2">
    <name type="scientific">Citrus unshiu</name>
    <name type="common">Satsuma mandarin</name>
    <name type="synonym">Citrus nobilis var. unshiu</name>
    <dbReference type="NCBI Taxonomy" id="55188"/>
    <lineage>
        <taxon>Eukaryota</taxon>
        <taxon>Viridiplantae</taxon>
        <taxon>Streptophyta</taxon>
        <taxon>Embryophyta</taxon>
        <taxon>Tracheophyta</taxon>
        <taxon>Spermatophyta</taxon>
        <taxon>Magnoliopsida</taxon>
        <taxon>eudicotyledons</taxon>
        <taxon>Gunneridae</taxon>
        <taxon>Pentapetalae</taxon>
        <taxon>rosids</taxon>
        <taxon>malvids</taxon>
        <taxon>Sapindales</taxon>
        <taxon>Rutaceae</taxon>
        <taxon>Aurantioideae</taxon>
        <taxon>Citrus</taxon>
    </lineage>
</organism>
<dbReference type="EMBL" id="BDQV01000385">
    <property type="protein sequence ID" value="GAY64024.1"/>
    <property type="molecule type" value="Genomic_DNA"/>
</dbReference>
<name>A0A2H5QHC4_CITUN</name>
<evidence type="ECO:0000313" key="2">
    <source>
        <dbReference type="Proteomes" id="UP000236630"/>
    </source>
</evidence>
<gene>
    <name evidence="1" type="ORF">CUMW_230330</name>
</gene>
<reference evidence="1 2" key="1">
    <citation type="journal article" date="2017" name="Front. Genet.">
        <title>Draft sequencing of the heterozygous diploid genome of Satsuma (Citrus unshiu Marc.) using a hybrid assembly approach.</title>
        <authorList>
            <person name="Shimizu T."/>
            <person name="Tanizawa Y."/>
            <person name="Mochizuki T."/>
            <person name="Nagasaki H."/>
            <person name="Yoshioka T."/>
            <person name="Toyoda A."/>
            <person name="Fujiyama A."/>
            <person name="Kaminuma E."/>
            <person name="Nakamura Y."/>
        </authorList>
    </citation>
    <scope>NUCLEOTIDE SEQUENCE [LARGE SCALE GENOMIC DNA]</scope>
    <source>
        <strain evidence="2">cv. Miyagawa wase</strain>
    </source>
</reference>
<dbReference type="AlphaFoldDB" id="A0A2H5QHC4"/>
<evidence type="ECO:0000313" key="1">
    <source>
        <dbReference type="EMBL" id="GAY64024.1"/>
    </source>
</evidence>
<sequence length="75" mass="8839">MPTKKCGFSIDEERWVEIDGEAGLGVDQRHCQRDCDEEYKQLFQFYKLYGKLVGLEVIKRTSHKDDERVLKFLLG</sequence>
<comment type="caution">
    <text evidence="1">The sequence shown here is derived from an EMBL/GenBank/DDBJ whole genome shotgun (WGS) entry which is preliminary data.</text>
</comment>